<protein>
    <submittedName>
        <fullName evidence="1">Uncharacterized protein</fullName>
    </submittedName>
</protein>
<reference evidence="1 2" key="1">
    <citation type="submission" date="2015-02" db="EMBL/GenBank/DDBJ databases">
        <title>Single-cell genomics of uncultivated deep-branching MTB reveals a conserved set of magnetosome genes.</title>
        <authorList>
            <person name="Kolinko S."/>
            <person name="Richter M."/>
            <person name="Glockner F.O."/>
            <person name="Brachmann A."/>
            <person name="Schuler D."/>
        </authorList>
    </citation>
    <scope>NUCLEOTIDE SEQUENCE [LARGE SCALE GENOMIC DNA]</scope>
    <source>
        <strain evidence="1">SKK-01</strain>
    </source>
</reference>
<comment type="caution">
    <text evidence="1">The sequence shown here is derived from an EMBL/GenBank/DDBJ whole genome shotgun (WGS) entry which is preliminary data.</text>
</comment>
<dbReference type="EMBL" id="JYNY01000538">
    <property type="protein sequence ID" value="KJJ83559.1"/>
    <property type="molecule type" value="Genomic_DNA"/>
</dbReference>
<dbReference type="Proteomes" id="UP000033428">
    <property type="component" value="Unassembled WGS sequence"/>
</dbReference>
<organism evidence="1 2">
    <name type="scientific">Candidatus Omnitrophus magneticus</name>
    <dbReference type="NCBI Taxonomy" id="1609969"/>
    <lineage>
        <taxon>Bacteria</taxon>
        <taxon>Pseudomonadati</taxon>
        <taxon>Candidatus Omnitrophota</taxon>
        <taxon>Candidatus Omnitrophus</taxon>
    </lineage>
</organism>
<gene>
    <name evidence="1" type="ORF">OMAG_002568</name>
</gene>
<accession>A0A0F0CNH0</accession>
<sequence length="64" mass="7090">MKKVVVERIRKAPDLGLCVIGNSLDNDASKEASVEEVMKGSSIGKDMIEIEMRAIHMLMKAEMI</sequence>
<evidence type="ECO:0000313" key="1">
    <source>
        <dbReference type="EMBL" id="KJJ83559.1"/>
    </source>
</evidence>
<evidence type="ECO:0000313" key="2">
    <source>
        <dbReference type="Proteomes" id="UP000033428"/>
    </source>
</evidence>
<keyword evidence="2" id="KW-1185">Reference proteome</keyword>
<name>A0A0F0CNH0_9BACT</name>
<proteinExistence type="predicted"/>
<dbReference type="AlphaFoldDB" id="A0A0F0CNH0"/>